<dbReference type="RefSeq" id="WP_344450190.1">
    <property type="nucleotide sequence ID" value="NZ_BAAATZ010000007.1"/>
</dbReference>
<dbReference type="PRINTS" id="PR00420">
    <property type="entry name" value="RNGMNOXGNASE"/>
</dbReference>
<dbReference type="Gene3D" id="3.50.50.60">
    <property type="entry name" value="FAD/NAD(P)-binding domain"/>
    <property type="match status" value="1"/>
</dbReference>
<evidence type="ECO:0000256" key="2">
    <source>
        <dbReference type="ARBA" id="ARBA00038396"/>
    </source>
</evidence>
<gene>
    <name evidence="5" type="ORF">GCM10010439_21930</name>
</gene>
<reference evidence="6" key="1">
    <citation type="journal article" date="2019" name="Int. J. Syst. Evol. Microbiol.">
        <title>The Global Catalogue of Microorganisms (GCM) 10K type strain sequencing project: providing services to taxonomists for standard genome sequencing and annotation.</title>
        <authorList>
            <consortium name="The Broad Institute Genomics Platform"/>
            <consortium name="The Broad Institute Genome Sequencing Center for Infectious Disease"/>
            <person name="Wu L."/>
            <person name="Ma J."/>
        </authorList>
    </citation>
    <scope>NUCLEOTIDE SEQUENCE [LARGE SCALE GENOMIC DNA]</scope>
    <source>
        <strain evidence="6">JCM 8201</strain>
    </source>
</reference>
<sequence length="481" mass="52549">MRTHTRILVIGGGPAGSTAATLLAKQGFEVTLLEAAVFPRYHIGESILPSALPVLDLLGVRKKVEEHGFVRKGGAYFEWGPENWELNFDHLEGSDTYSYQVIRSEFDELLLDHAKDSGVEVHEGVRVTSIEFDGERPVSAGWDRGKDSAESGTIGFDFLIDCSGRNGVMATKYLKNRKYNEAFRNLGVWSYWRGVKPLDKGPEGAIAVCSVPDGWFWAIPLHDGTHSVGLVKNAARFAEQRREAGGVEAAYAEAIEGCARIKDMLADAEQVTGVKTEQDYSYAADSFAGPGYLLAGDAACFLDPLLSTGVHLATFSGLLAGAGVSSLLREELPEAEVLAFYQQAYRQAYERLLILVSFFYKSFSRESQFFEAQKLTRRERHMLNLYESFLYVVTGVEDIADTRDSALDAVAQRLTQSGHLFAGENEALASMPTSEQTAVGGVYLVFEPRLGLRRRPTGPAETAENAAPAVSAGHEPSSQPA</sequence>
<accession>A0ABP6GIT7</accession>
<dbReference type="InterPro" id="IPR050816">
    <property type="entry name" value="Flavin-dep_Halogenase_NPB"/>
</dbReference>
<dbReference type="PANTHER" id="PTHR43747:SF5">
    <property type="entry name" value="FAD-BINDING DOMAIN-CONTAINING PROTEIN"/>
    <property type="match status" value="1"/>
</dbReference>
<evidence type="ECO:0000313" key="6">
    <source>
        <dbReference type="Proteomes" id="UP001501842"/>
    </source>
</evidence>
<name>A0ABP6GIT7_9ACTN</name>
<evidence type="ECO:0000259" key="4">
    <source>
        <dbReference type="Pfam" id="PF01494"/>
    </source>
</evidence>
<keyword evidence="1" id="KW-0560">Oxidoreductase</keyword>
<comment type="caution">
    <text evidence="5">The sequence shown here is derived from an EMBL/GenBank/DDBJ whole genome shotgun (WGS) entry which is preliminary data.</text>
</comment>
<evidence type="ECO:0000313" key="5">
    <source>
        <dbReference type="EMBL" id="GAA2724392.1"/>
    </source>
</evidence>
<comment type="similarity">
    <text evidence="2">Belongs to the flavin-dependent halogenase family. Bacterial tryptophan halogenase subfamily.</text>
</comment>
<dbReference type="PANTHER" id="PTHR43747">
    <property type="entry name" value="FAD-BINDING PROTEIN"/>
    <property type="match status" value="1"/>
</dbReference>
<dbReference type="SUPFAM" id="SSF51905">
    <property type="entry name" value="FAD/NAD(P)-binding domain"/>
    <property type="match status" value="1"/>
</dbReference>
<feature type="region of interest" description="Disordered" evidence="3">
    <location>
        <begin position="454"/>
        <end position="481"/>
    </location>
</feature>
<dbReference type="InterPro" id="IPR002938">
    <property type="entry name" value="FAD-bd"/>
</dbReference>
<feature type="domain" description="FAD-binding" evidence="4">
    <location>
        <begin position="5"/>
        <end position="314"/>
    </location>
</feature>
<dbReference type="Pfam" id="PF01494">
    <property type="entry name" value="FAD_binding_3"/>
    <property type="match status" value="1"/>
</dbReference>
<organism evidence="5 6">
    <name type="scientific">Actinocorallia aurantiaca</name>
    <dbReference type="NCBI Taxonomy" id="46204"/>
    <lineage>
        <taxon>Bacteria</taxon>
        <taxon>Bacillati</taxon>
        <taxon>Actinomycetota</taxon>
        <taxon>Actinomycetes</taxon>
        <taxon>Streptosporangiales</taxon>
        <taxon>Thermomonosporaceae</taxon>
        <taxon>Actinocorallia</taxon>
    </lineage>
</organism>
<dbReference type="EMBL" id="BAAATZ010000007">
    <property type="protein sequence ID" value="GAA2724392.1"/>
    <property type="molecule type" value="Genomic_DNA"/>
</dbReference>
<evidence type="ECO:0000256" key="3">
    <source>
        <dbReference type="SAM" id="MobiDB-lite"/>
    </source>
</evidence>
<dbReference type="Proteomes" id="UP001501842">
    <property type="component" value="Unassembled WGS sequence"/>
</dbReference>
<keyword evidence="6" id="KW-1185">Reference proteome</keyword>
<proteinExistence type="inferred from homology"/>
<protein>
    <submittedName>
        <fullName evidence="5">NAD(P)/FAD-dependent oxidoreductase</fullName>
    </submittedName>
</protein>
<evidence type="ECO:0000256" key="1">
    <source>
        <dbReference type="ARBA" id="ARBA00023002"/>
    </source>
</evidence>
<dbReference type="InterPro" id="IPR036188">
    <property type="entry name" value="FAD/NAD-bd_sf"/>
</dbReference>